<gene>
    <name evidence="2" type="ORF">GLRG_01944</name>
</gene>
<sequence length="158" mass="16820">MLVKLREKWVGPSASSRVYLEALEPILVSQVRSTSTATGVIPARYPPPPYPTSPVRDAKFRDNIRASVASYHAIPGTILKFPIGLTRPLKCDLDSCNAGSIFKMLRPGGKMIAARNVVKGSFTGKFAEAEDLGEVGGGLSRIQEGDGLPPDAPTGISK</sequence>
<organism evidence="3">
    <name type="scientific">Colletotrichum graminicola (strain M1.001 / M2 / FGSC 10212)</name>
    <name type="common">Maize anthracnose fungus</name>
    <name type="synonym">Glomerella graminicola</name>
    <dbReference type="NCBI Taxonomy" id="645133"/>
    <lineage>
        <taxon>Eukaryota</taxon>
        <taxon>Fungi</taxon>
        <taxon>Dikarya</taxon>
        <taxon>Ascomycota</taxon>
        <taxon>Pezizomycotina</taxon>
        <taxon>Sordariomycetes</taxon>
        <taxon>Hypocreomycetidae</taxon>
        <taxon>Glomerellales</taxon>
        <taxon>Glomerellaceae</taxon>
        <taxon>Colletotrichum</taxon>
        <taxon>Colletotrichum graminicola species complex</taxon>
    </lineage>
</organism>
<accession>E3Q8T5</accession>
<dbReference type="EMBL" id="GG697337">
    <property type="protein sequence ID" value="EFQ27449.1"/>
    <property type="molecule type" value="Genomic_DNA"/>
</dbReference>
<evidence type="ECO:0000256" key="1">
    <source>
        <dbReference type="SAM" id="MobiDB-lite"/>
    </source>
</evidence>
<dbReference type="STRING" id="645133.E3Q8T5"/>
<name>E3Q8T5_COLGM</name>
<dbReference type="HOGENOM" id="CLU_1669261_0_0_1"/>
<dbReference type="RefSeq" id="XP_008091469.1">
    <property type="nucleotide sequence ID" value="XM_008093278.1"/>
</dbReference>
<dbReference type="Proteomes" id="UP000008782">
    <property type="component" value="Unassembled WGS sequence"/>
</dbReference>
<proteinExistence type="predicted"/>
<evidence type="ECO:0000313" key="3">
    <source>
        <dbReference type="Proteomes" id="UP000008782"/>
    </source>
</evidence>
<evidence type="ECO:0000313" key="2">
    <source>
        <dbReference type="EMBL" id="EFQ27449.1"/>
    </source>
</evidence>
<reference evidence="3" key="1">
    <citation type="journal article" date="2012" name="Nat. Genet.">
        <title>Lifestyle transitions in plant pathogenic Colletotrichum fungi deciphered by genome and transcriptome analyses.</title>
        <authorList>
            <person name="O'Connell R.J."/>
            <person name="Thon M.R."/>
            <person name="Hacquard S."/>
            <person name="Amyotte S.G."/>
            <person name="Kleemann J."/>
            <person name="Torres M.F."/>
            <person name="Damm U."/>
            <person name="Buiate E.A."/>
            <person name="Epstein L."/>
            <person name="Alkan N."/>
            <person name="Altmueller J."/>
            <person name="Alvarado-Balderrama L."/>
            <person name="Bauser C.A."/>
            <person name="Becker C."/>
            <person name="Birren B.W."/>
            <person name="Chen Z."/>
            <person name="Choi J."/>
            <person name="Crouch J.A."/>
            <person name="Duvick J.P."/>
            <person name="Farman M.A."/>
            <person name="Gan P."/>
            <person name="Heiman D."/>
            <person name="Henrissat B."/>
            <person name="Howard R.J."/>
            <person name="Kabbage M."/>
            <person name="Koch C."/>
            <person name="Kracher B."/>
            <person name="Kubo Y."/>
            <person name="Law A.D."/>
            <person name="Lebrun M.-H."/>
            <person name="Lee Y.-H."/>
            <person name="Miyara I."/>
            <person name="Moore N."/>
            <person name="Neumann U."/>
            <person name="Nordstroem K."/>
            <person name="Panaccione D.G."/>
            <person name="Panstruga R."/>
            <person name="Place M."/>
            <person name="Proctor R.H."/>
            <person name="Prusky D."/>
            <person name="Rech G."/>
            <person name="Reinhardt R."/>
            <person name="Rollins J.A."/>
            <person name="Rounsley S."/>
            <person name="Schardl C.L."/>
            <person name="Schwartz D.C."/>
            <person name="Shenoy N."/>
            <person name="Shirasu K."/>
            <person name="Sikhakolli U.R."/>
            <person name="Stueber K."/>
            <person name="Sukno S.A."/>
            <person name="Sweigard J.A."/>
            <person name="Takano Y."/>
            <person name="Takahara H."/>
            <person name="Trail F."/>
            <person name="van der Does H.C."/>
            <person name="Voll L.M."/>
            <person name="Will I."/>
            <person name="Young S."/>
            <person name="Zeng Q."/>
            <person name="Zhang J."/>
            <person name="Zhou S."/>
            <person name="Dickman M.B."/>
            <person name="Schulze-Lefert P."/>
            <person name="Ver Loren van Themaat E."/>
            <person name="Ma L.-J."/>
            <person name="Vaillancourt L.J."/>
        </authorList>
    </citation>
    <scope>NUCLEOTIDE SEQUENCE [LARGE SCALE GENOMIC DNA]</scope>
    <source>
        <strain evidence="3">M1.001 / M2 / FGSC 10212</strain>
    </source>
</reference>
<keyword evidence="3" id="KW-1185">Reference proteome</keyword>
<protein>
    <submittedName>
        <fullName evidence="2">Uncharacterized protein</fullName>
    </submittedName>
</protein>
<feature type="region of interest" description="Disordered" evidence="1">
    <location>
        <begin position="137"/>
        <end position="158"/>
    </location>
</feature>
<dbReference type="GeneID" id="24407309"/>
<dbReference type="VEuPathDB" id="FungiDB:GLRG_01944"/>
<dbReference type="AlphaFoldDB" id="E3Q8T5"/>